<organism evidence="2 3">
    <name type="scientific">Gonium pectorale</name>
    <name type="common">Green alga</name>
    <dbReference type="NCBI Taxonomy" id="33097"/>
    <lineage>
        <taxon>Eukaryota</taxon>
        <taxon>Viridiplantae</taxon>
        <taxon>Chlorophyta</taxon>
        <taxon>core chlorophytes</taxon>
        <taxon>Chlorophyceae</taxon>
        <taxon>CS clade</taxon>
        <taxon>Chlamydomonadales</taxon>
        <taxon>Volvocaceae</taxon>
        <taxon>Gonium</taxon>
    </lineage>
</organism>
<reference evidence="3" key="1">
    <citation type="journal article" date="2016" name="Nat. Commun.">
        <title>The Gonium pectorale genome demonstrates co-option of cell cycle regulation during the evolution of multicellularity.</title>
        <authorList>
            <person name="Hanschen E.R."/>
            <person name="Marriage T.N."/>
            <person name="Ferris P.J."/>
            <person name="Hamaji T."/>
            <person name="Toyoda A."/>
            <person name="Fujiyama A."/>
            <person name="Neme R."/>
            <person name="Noguchi H."/>
            <person name="Minakuchi Y."/>
            <person name="Suzuki M."/>
            <person name="Kawai-Toyooka H."/>
            <person name="Smith D.R."/>
            <person name="Sparks H."/>
            <person name="Anderson J."/>
            <person name="Bakaric R."/>
            <person name="Luria V."/>
            <person name="Karger A."/>
            <person name="Kirschner M.W."/>
            <person name="Durand P.M."/>
            <person name="Michod R.E."/>
            <person name="Nozaki H."/>
            <person name="Olson B.J."/>
        </authorList>
    </citation>
    <scope>NUCLEOTIDE SEQUENCE [LARGE SCALE GENOMIC DNA]</scope>
    <source>
        <strain evidence="3">NIES-2863</strain>
    </source>
</reference>
<keyword evidence="3" id="KW-1185">Reference proteome</keyword>
<proteinExistence type="predicted"/>
<dbReference type="Proteomes" id="UP000075714">
    <property type="component" value="Unassembled WGS sequence"/>
</dbReference>
<name>A0A150H2L0_GONPE</name>
<accession>A0A150H2L0</accession>
<comment type="caution">
    <text evidence="2">The sequence shown here is derived from an EMBL/GenBank/DDBJ whole genome shotgun (WGS) entry which is preliminary data.</text>
</comment>
<dbReference type="EMBL" id="LSYV01000002">
    <property type="protein sequence ID" value="KXZ56222.1"/>
    <property type="molecule type" value="Genomic_DNA"/>
</dbReference>
<feature type="compositionally biased region" description="Polar residues" evidence="1">
    <location>
        <begin position="249"/>
        <end position="263"/>
    </location>
</feature>
<evidence type="ECO:0000313" key="3">
    <source>
        <dbReference type="Proteomes" id="UP000075714"/>
    </source>
</evidence>
<feature type="region of interest" description="Disordered" evidence="1">
    <location>
        <begin position="238"/>
        <end position="265"/>
    </location>
</feature>
<dbReference type="AlphaFoldDB" id="A0A150H2L0"/>
<evidence type="ECO:0000256" key="1">
    <source>
        <dbReference type="SAM" id="MobiDB-lite"/>
    </source>
</evidence>
<gene>
    <name evidence="2" type="ORF">GPECTOR_1g193</name>
</gene>
<sequence>MFDSLSTITRLQTLELPVCSGFPHLSALAGGSLRSLVLHTAAEDPAPMLDQALQLTQLRELRLTSHAWEPRRRLPPPTRVGSLPPALESLTLRWGPFIPWTVELTTRGGRVLGATMSCAFRPESFGWCASWAASLLAACTVPGSELESLVLDKVDLTAAESLQAPALAPLWELMRRCRRVEVQRLQVDSAATAVRAARWLGKPTDVRLTWTDTNIVGFDLRPTGQSPAAATWPAAALATTAATGRDPANSPTTLTEPLQTRQPAPSAVEVWPAVLQRLTGGPVPDLAVGGQGTAGSTDTDTGIRIGDGGEATEAPSCSKWMLLLCGPALSALVQFPATLKSWLQDIDAASRAGAGGDGGGVGGGGNGAKASLFLWYQALPASTGCHGVLVRCREGGAGAAAAAVQTTALRRGFGRQLASVPLAGKAAREEYRLGHVLPVAVRQELQSLWDGRVAECGGDPEAELGLMRRLLELGSQLTSDMPPLVRL</sequence>
<evidence type="ECO:0000313" key="2">
    <source>
        <dbReference type="EMBL" id="KXZ56222.1"/>
    </source>
</evidence>
<protein>
    <submittedName>
        <fullName evidence="2">Uncharacterized protein</fullName>
    </submittedName>
</protein>